<dbReference type="STRING" id="84588.SYNW0849"/>
<feature type="region of interest" description="Disordered" evidence="1">
    <location>
        <begin position="97"/>
        <end position="120"/>
    </location>
</feature>
<name>Q7U7X9_PARMW</name>
<evidence type="ECO:0000313" key="3">
    <source>
        <dbReference type="Proteomes" id="UP000001422"/>
    </source>
</evidence>
<feature type="compositionally biased region" description="Polar residues" evidence="1">
    <location>
        <begin position="111"/>
        <end position="120"/>
    </location>
</feature>
<accession>Q7U7X9</accession>
<evidence type="ECO:0000256" key="1">
    <source>
        <dbReference type="SAM" id="MobiDB-lite"/>
    </source>
</evidence>
<dbReference type="eggNOG" id="ENOG502ZZIK">
    <property type="taxonomic scope" value="Bacteria"/>
</dbReference>
<dbReference type="AlphaFoldDB" id="Q7U7X9"/>
<keyword evidence="3" id="KW-1185">Reference proteome</keyword>
<dbReference type="HOGENOM" id="CLU_166214_0_0_3"/>
<proteinExistence type="predicted"/>
<dbReference type="Proteomes" id="UP000001422">
    <property type="component" value="Chromosome"/>
</dbReference>
<organism evidence="2 3">
    <name type="scientific">Parasynechococcus marenigrum (strain WH8102)</name>
    <dbReference type="NCBI Taxonomy" id="84588"/>
    <lineage>
        <taxon>Bacteria</taxon>
        <taxon>Bacillati</taxon>
        <taxon>Cyanobacteriota</taxon>
        <taxon>Cyanophyceae</taxon>
        <taxon>Synechococcales</taxon>
        <taxon>Prochlorococcaceae</taxon>
        <taxon>Parasynechococcus</taxon>
        <taxon>Parasynechococcus marenigrum</taxon>
    </lineage>
</organism>
<dbReference type="KEGG" id="syw:SYNW0849"/>
<reference evidence="2 3" key="1">
    <citation type="journal article" date="2003" name="Nature">
        <title>The genome of a motile marine Synechococcus.</title>
        <authorList>
            <person name="Palenik B."/>
            <person name="Brahamsha B."/>
            <person name="Larimer F."/>
            <person name="Land M."/>
            <person name="Hauser L."/>
            <person name="Chain P."/>
            <person name="Lamerdin J."/>
            <person name="Regala W."/>
            <person name="Allen E.A."/>
            <person name="McCarren J."/>
            <person name="Paulsen I."/>
            <person name="Dufresne A."/>
            <person name="Partensky F."/>
            <person name="Webb E."/>
            <person name="Waterbury J."/>
        </authorList>
    </citation>
    <scope>NUCLEOTIDE SEQUENCE [LARGE SCALE GENOMIC DNA]</scope>
    <source>
        <strain evidence="2 3">WH8102</strain>
    </source>
</reference>
<dbReference type="EMBL" id="BX569691">
    <property type="protein sequence ID" value="CAE07364.1"/>
    <property type="molecule type" value="Genomic_DNA"/>
</dbReference>
<gene>
    <name evidence="2" type="ordered locus">SYNW0849</name>
</gene>
<evidence type="ECO:0000313" key="2">
    <source>
        <dbReference type="EMBL" id="CAE07364.1"/>
    </source>
</evidence>
<protein>
    <submittedName>
        <fullName evidence="2">Uncharacterized protein</fullName>
    </submittedName>
</protein>
<sequence>MTSHEGTADDRDPSHTFLGMGARITQDEFLKRARQRFGDQFDYSQIRWRSFKSPVKIRCTHHPVQEITITPEKHLQTLGGCRHCLRERRIAALERELNRRSAPERTLAPESETQAVKLTR</sequence>